<dbReference type="AlphaFoldDB" id="A0A9N7VR66"/>
<gene>
    <name evidence="2" type="ORF">PLEPLA_LOCUS42965</name>
</gene>
<evidence type="ECO:0000256" key="1">
    <source>
        <dbReference type="SAM" id="MobiDB-lite"/>
    </source>
</evidence>
<feature type="compositionally biased region" description="Low complexity" evidence="1">
    <location>
        <begin position="25"/>
        <end position="34"/>
    </location>
</feature>
<name>A0A9N7VR66_PLEPL</name>
<proteinExistence type="predicted"/>
<dbReference type="EMBL" id="CADEAL010004244">
    <property type="protein sequence ID" value="CAB1455194.1"/>
    <property type="molecule type" value="Genomic_DNA"/>
</dbReference>
<feature type="non-terminal residue" evidence="2">
    <location>
        <position position="1"/>
    </location>
</feature>
<sequence>NGNLILDCWHETKDDGVPSPQLEGRQAAQQTLRQQLDDKQTGPKGKWSILLSAGAKRHTTTQGPFNNSSIRLPAFTQEQTQQGRDWNFRQRRSQPVIDTTLGDHLLLRAPSRSTATSSVLLPTPNTHCNLETLTSHCAQPRAHSGGAAR</sequence>
<organism evidence="2 3">
    <name type="scientific">Pleuronectes platessa</name>
    <name type="common">European plaice</name>
    <dbReference type="NCBI Taxonomy" id="8262"/>
    <lineage>
        <taxon>Eukaryota</taxon>
        <taxon>Metazoa</taxon>
        <taxon>Chordata</taxon>
        <taxon>Craniata</taxon>
        <taxon>Vertebrata</taxon>
        <taxon>Euteleostomi</taxon>
        <taxon>Actinopterygii</taxon>
        <taxon>Neopterygii</taxon>
        <taxon>Teleostei</taxon>
        <taxon>Neoteleostei</taxon>
        <taxon>Acanthomorphata</taxon>
        <taxon>Carangaria</taxon>
        <taxon>Pleuronectiformes</taxon>
        <taxon>Pleuronectoidei</taxon>
        <taxon>Pleuronectidae</taxon>
        <taxon>Pleuronectes</taxon>
    </lineage>
</organism>
<feature type="region of interest" description="Disordered" evidence="1">
    <location>
        <begin position="53"/>
        <end position="72"/>
    </location>
</feature>
<accession>A0A9N7VR66</accession>
<dbReference type="Proteomes" id="UP001153269">
    <property type="component" value="Unassembled WGS sequence"/>
</dbReference>
<reference evidence="2" key="1">
    <citation type="submission" date="2020-03" db="EMBL/GenBank/DDBJ databases">
        <authorList>
            <person name="Weist P."/>
        </authorList>
    </citation>
    <scope>NUCLEOTIDE SEQUENCE</scope>
</reference>
<feature type="region of interest" description="Disordered" evidence="1">
    <location>
        <begin position="11"/>
        <end position="48"/>
    </location>
</feature>
<keyword evidence="3" id="KW-1185">Reference proteome</keyword>
<protein>
    <submittedName>
        <fullName evidence="2">Uncharacterized protein</fullName>
    </submittedName>
</protein>
<feature type="compositionally biased region" description="Polar residues" evidence="1">
    <location>
        <begin position="60"/>
        <end position="72"/>
    </location>
</feature>
<evidence type="ECO:0000313" key="3">
    <source>
        <dbReference type="Proteomes" id="UP001153269"/>
    </source>
</evidence>
<comment type="caution">
    <text evidence="2">The sequence shown here is derived from an EMBL/GenBank/DDBJ whole genome shotgun (WGS) entry which is preliminary data.</text>
</comment>
<evidence type="ECO:0000313" key="2">
    <source>
        <dbReference type="EMBL" id="CAB1455194.1"/>
    </source>
</evidence>